<evidence type="ECO:0000256" key="2">
    <source>
        <dbReference type="ARBA" id="ARBA00007400"/>
    </source>
</evidence>
<evidence type="ECO:0000256" key="4">
    <source>
        <dbReference type="ARBA" id="ARBA00022692"/>
    </source>
</evidence>
<sequence length="347" mass="38856">MSVSSLSPTRQKIASLEFGRVIAIFAIIGLHCQMALTYWQVDDIPWVGYVLNQASRFAVPLFFLIAGYLIQPKLAQSPWQTLTSYSKPLLKVWVVWSIICLATPFNIQNVIEHGYLGEREGYWGYLMSNPLNSLMEGGLVHLWFLPALICAVLIITILLDMKLSKFVLPIAIGLYIYGVLAGSYVNITELPSPFFTRNGPFFSTLMVVIGFSARENHWSLSSRQAILMAIFGMLIHFSEAYALTFVNSPFNTHDFLFGTALWGTGIFMWLLANPNFGQSTWVNSISSRMLGIYVSHLLVVILMFNIAGVLEIQGVAKDLLVYPATLIISFLLIAAIEKTPAKTWLLR</sequence>
<gene>
    <name evidence="9" type="ORF">AB4566_05105</name>
</gene>
<accession>A0ABV4N8L3</accession>
<dbReference type="PANTHER" id="PTHR40074">
    <property type="entry name" value="O-ACETYLTRANSFERASE WECH"/>
    <property type="match status" value="1"/>
</dbReference>
<dbReference type="RefSeq" id="WP_372265159.1">
    <property type="nucleotide sequence ID" value="NZ_JBFRUW010000008.1"/>
</dbReference>
<keyword evidence="3" id="KW-1003">Cell membrane</keyword>
<evidence type="ECO:0000256" key="3">
    <source>
        <dbReference type="ARBA" id="ARBA00022475"/>
    </source>
</evidence>
<keyword evidence="10" id="KW-1185">Reference proteome</keyword>
<feature type="transmembrane region" description="Helical" evidence="7">
    <location>
        <begin position="166"/>
        <end position="188"/>
    </location>
</feature>
<proteinExistence type="inferred from homology"/>
<comment type="caution">
    <text evidence="9">The sequence shown here is derived from an EMBL/GenBank/DDBJ whole genome shotgun (WGS) entry which is preliminary data.</text>
</comment>
<evidence type="ECO:0000313" key="9">
    <source>
        <dbReference type="EMBL" id="MFA0567651.1"/>
    </source>
</evidence>
<dbReference type="Pfam" id="PF01757">
    <property type="entry name" value="Acyl_transf_3"/>
    <property type="match status" value="1"/>
</dbReference>
<dbReference type="GO" id="GO:0016746">
    <property type="term" value="F:acyltransferase activity"/>
    <property type="evidence" value="ECO:0007669"/>
    <property type="project" value="UniProtKB-KW"/>
</dbReference>
<keyword evidence="4 7" id="KW-0812">Transmembrane</keyword>
<dbReference type="Proteomes" id="UP001570417">
    <property type="component" value="Unassembled WGS sequence"/>
</dbReference>
<dbReference type="EMBL" id="JBFRUW010000008">
    <property type="protein sequence ID" value="MFA0567651.1"/>
    <property type="molecule type" value="Genomic_DNA"/>
</dbReference>
<dbReference type="PANTHER" id="PTHR40074:SF2">
    <property type="entry name" value="O-ACETYLTRANSFERASE WECH"/>
    <property type="match status" value="1"/>
</dbReference>
<feature type="transmembrane region" description="Helical" evidence="7">
    <location>
        <begin position="319"/>
        <end position="337"/>
    </location>
</feature>
<reference evidence="9 10" key="1">
    <citation type="journal article" date="2024" name="ISME J.">
        <title>Tailless and filamentous prophages are predominant in marine Vibrio.</title>
        <authorList>
            <person name="Steensen K."/>
            <person name="Seneca J."/>
            <person name="Bartlau N."/>
            <person name="Yu X.A."/>
            <person name="Hussain F.A."/>
            <person name="Polz M.F."/>
        </authorList>
    </citation>
    <scope>NUCLEOTIDE SEQUENCE [LARGE SCALE GENOMIC DNA]</scope>
    <source>
        <strain evidence="9 10">10N.222.51.A1</strain>
    </source>
</reference>
<feature type="transmembrane region" description="Helical" evidence="7">
    <location>
        <begin position="255"/>
        <end position="272"/>
    </location>
</feature>
<comment type="subcellular location">
    <subcellularLocation>
        <location evidence="1">Cell membrane</location>
        <topology evidence="1">Multi-pass membrane protein</topology>
    </subcellularLocation>
</comment>
<keyword evidence="9" id="KW-0012">Acyltransferase</keyword>
<evidence type="ECO:0000313" key="10">
    <source>
        <dbReference type="Proteomes" id="UP001570417"/>
    </source>
</evidence>
<feature type="transmembrane region" description="Helical" evidence="7">
    <location>
        <begin position="90"/>
        <end position="107"/>
    </location>
</feature>
<feature type="domain" description="Acyltransferase 3" evidence="8">
    <location>
        <begin position="14"/>
        <end position="333"/>
    </location>
</feature>
<evidence type="ECO:0000256" key="6">
    <source>
        <dbReference type="ARBA" id="ARBA00023136"/>
    </source>
</evidence>
<feature type="transmembrane region" description="Helical" evidence="7">
    <location>
        <begin position="293"/>
        <end position="313"/>
    </location>
</feature>
<feature type="transmembrane region" description="Helical" evidence="7">
    <location>
        <begin position="21"/>
        <end position="41"/>
    </location>
</feature>
<evidence type="ECO:0000256" key="5">
    <source>
        <dbReference type="ARBA" id="ARBA00022989"/>
    </source>
</evidence>
<feature type="transmembrane region" description="Helical" evidence="7">
    <location>
        <begin position="194"/>
        <end position="213"/>
    </location>
</feature>
<keyword evidence="9" id="KW-0808">Transferase</keyword>
<organism evidence="9 10">
    <name type="scientific">Vibrio gallaecicus</name>
    <dbReference type="NCBI Taxonomy" id="552386"/>
    <lineage>
        <taxon>Bacteria</taxon>
        <taxon>Pseudomonadati</taxon>
        <taxon>Pseudomonadota</taxon>
        <taxon>Gammaproteobacteria</taxon>
        <taxon>Vibrionales</taxon>
        <taxon>Vibrionaceae</taxon>
        <taxon>Vibrio</taxon>
    </lineage>
</organism>
<feature type="transmembrane region" description="Helical" evidence="7">
    <location>
        <begin position="140"/>
        <end position="159"/>
    </location>
</feature>
<evidence type="ECO:0000256" key="7">
    <source>
        <dbReference type="SAM" id="Phobius"/>
    </source>
</evidence>
<feature type="transmembrane region" description="Helical" evidence="7">
    <location>
        <begin position="225"/>
        <end position="243"/>
    </location>
</feature>
<evidence type="ECO:0000259" key="8">
    <source>
        <dbReference type="Pfam" id="PF01757"/>
    </source>
</evidence>
<evidence type="ECO:0000256" key="1">
    <source>
        <dbReference type="ARBA" id="ARBA00004651"/>
    </source>
</evidence>
<keyword evidence="5 7" id="KW-1133">Transmembrane helix</keyword>
<comment type="similarity">
    <text evidence="2">Belongs to the acyltransferase 3 family.</text>
</comment>
<feature type="transmembrane region" description="Helical" evidence="7">
    <location>
        <begin position="53"/>
        <end position="70"/>
    </location>
</feature>
<protein>
    <submittedName>
        <fullName evidence="9">Acyltransferase</fullName>
    </submittedName>
</protein>
<dbReference type="InterPro" id="IPR002656">
    <property type="entry name" value="Acyl_transf_3_dom"/>
</dbReference>
<name>A0ABV4N8L3_9VIBR</name>
<keyword evidence="6 7" id="KW-0472">Membrane</keyword>